<proteinExistence type="predicted"/>
<keyword evidence="2" id="KW-1133">Transmembrane helix</keyword>
<reference evidence="4" key="1">
    <citation type="journal article" date="2018" name="Gigascience">
        <title>Genome assembly of the Pink Ipe (Handroanthus impetiginosus, Bignoniaceae), a highly valued, ecologically keystone Neotropical timber forest tree.</title>
        <authorList>
            <person name="Silva-Junior O.B."/>
            <person name="Grattapaglia D."/>
            <person name="Novaes E."/>
            <person name="Collevatti R.G."/>
        </authorList>
    </citation>
    <scope>NUCLEOTIDE SEQUENCE [LARGE SCALE GENOMIC DNA]</scope>
    <source>
        <strain evidence="4">cv. UFG-1</strain>
    </source>
</reference>
<sequence>MDWRTKIRILIWLVAFLFRNTVCMCLYACLLWVRQECPRRRFRAPRRRSLVSKMPDQSNHLTEIVEFSDKACTSNLRMDRQALSSSSSNSVTQPKSSTSSKRKSYETSTSDIELLMVKWMESTSSVLSDLADKLTQSPPPQTVMPDPDSSARTGLYGALAEIPELSLDDLVIATHHLANNKVDMDIFWGMHKEARARFVQLLLNGRLQS</sequence>
<dbReference type="EMBL" id="NKXS01001823">
    <property type="protein sequence ID" value="PIN16653.1"/>
    <property type="molecule type" value="Genomic_DNA"/>
</dbReference>
<protein>
    <submittedName>
        <fullName evidence="3">Uncharacterized protein</fullName>
    </submittedName>
</protein>
<evidence type="ECO:0000256" key="1">
    <source>
        <dbReference type="SAM" id="MobiDB-lite"/>
    </source>
</evidence>
<keyword evidence="4" id="KW-1185">Reference proteome</keyword>
<dbReference type="AlphaFoldDB" id="A0A2G9HGU3"/>
<name>A0A2G9HGU3_9LAMI</name>
<organism evidence="3 4">
    <name type="scientific">Handroanthus impetiginosus</name>
    <dbReference type="NCBI Taxonomy" id="429701"/>
    <lineage>
        <taxon>Eukaryota</taxon>
        <taxon>Viridiplantae</taxon>
        <taxon>Streptophyta</taxon>
        <taxon>Embryophyta</taxon>
        <taxon>Tracheophyta</taxon>
        <taxon>Spermatophyta</taxon>
        <taxon>Magnoliopsida</taxon>
        <taxon>eudicotyledons</taxon>
        <taxon>Gunneridae</taxon>
        <taxon>Pentapetalae</taxon>
        <taxon>asterids</taxon>
        <taxon>lamiids</taxon>
        <taxon>Lamiales</taxon>
        <taxon>Bignoniaceae</taxon>
        <taxon>Crescentiina</taxon>
        <taxon>Tabebuia alliance</taxon>
        <taxon>Handroanthus</taxon>
    </lineage>
</organism>
<evidence type="ECO:0000313" key="3">
    <source>
        <dbReference type="EMBL" id="PIN16653.1"/>
    </source>
</evidence>
<evidence type="ECO:0000313" key="4">
    <source>
        <dbReference type="Proteomes" id="UP000231279"/>
    </source>
</evidence>
<feature type="transmembrane region" description="Helical" evidence="2">
    <location>
        <begin position="9"/>
        <end position="33"/>
    </location>
</feature>
<accession>A0A2G9HGU3</accession>
<gene>
    <name evidence="3" type="ORF">CDL12_10699</name>
</gene>
<feature type="compositionally biased region" description="Polar residues" evidence="1">
    <location>
        <begin position="82"/>
        <end position="99"/>
    </location>
</feature>
<comment type="caution">
    <text evidence="3">The sequence shown here is derived from an EMBL/GenBank/DDBJ whole genome shotgun (WGS) entry which is preliminary data.</text>
</comment>
<feature type="region of interest" description="Disordered" evidence="1">
    <location>
        <begin position="82"/>
        <end position="104"/>
    </location>
</feature>
<keyword evidence="2" id="KW-0472">Membrane</keyword>
<keyword evidence="2" id="KW-0812">Transmembrane</keyword>
<evidence type="ECO:0000256" key="2">
    <source>
        <dbReference type="SAM" id="Phobius"/>
    </source>
</evidence>
<dbReference type="Proteomes" id="UP000231279">
    <property type="component" value="Unassembled WGS sequence"/>
</dbReference>